<dbReference type="OrthoDB" id="7907011at2"/>
<sequence>MFVVRMDYEDVRKFQAFRSVVDARSHARRCRDQDDLASESVRIFDVPDTVDAEIAVMAVRDGLGIPVVDTEADPAMILASMGLGTGLRI</sequence>
<dbReference type="RefSeq" id="WP_119541433.1">
    <property type="nucleotide sequence ID" value="NZ_QYRN01000012.1"/>
</dbReference>
<organism evidence="1 2">
    <name type="scientific">Aureimonas flava</name>
    <dbReference type="NCBI Taxonomy" id="2320271"/>
    <lineage>
        <taxon>Bacteria</taxon>
        <taxon>Pseudomonadati</taxon>
        <taxon>Pseudomonadota</taxon>
        <taxon>Alphaproteobacteria</taxon>
        <taxon>Hyphomicrobiales</taxon>
        <taxon>Aurantimonadaceae</taxon>
        <taxon>Aureimonas</taxon>
    </lineage>
</organism>
<protein>
    <submittedName>
        <fullName evidence="1">Uncharacterized protein</fullName>
    </submittedName>
</protein>
<accession>A0A3A1WFT1</accession>
<gene>
    <name evidence="1" type="ORF">D3218_17820</name>
</gene>
<proteinExistence type="predicted"/>
<name>A0A3A1WFT1_9HYPH</name>
<reference evidence="2" key="1">
    <citation type="submission" date="2018-09" db="EMBL/GenBank/DDBJ databases">
        <authorList>
            <person name="Tuo L."/>
        </authorList>
    </citation>
    <scope>NUCLEOTIDE SEQUENCE [LARGE SCALE GENOMIC DNA]</scope>
    <source>
        <strain evidence="2">M2BS4Y-1</strain>
    </source>
</reference>
<dbReference type="Proteomes" id="UP000265750">
    <property type="component" value="Unassembled WGS sequence"/>
</dbReference>
<evidence type="ECO:0000313" key="2">
    <source>
        <dbReference type="Proteomes" id="UP000265750"/>
    </source>
</evidence>
<comment type="caution">
    <text evidence="1">The sequence shown here is derived from an EMBL/GenBank/DDBJ whole genome shotgun (WGS) entry which is preliminary data.</text>
</comment>
<evidence type="ECO:0000313" key="1">
    <source>
        <dbReference type="EMBL" id="RIX97942.1"/>
    </source>
</evidence>
<keyword evidence="2" id="KW-1185">Reference proteome</keyword>
<dbReference type="AlphaFoldDB" id="A0A3A1WFT1"/>
<dbReference type="EMBL" id="QYRN01000012">
    <property type="protein sequence ID" value="RIX97942.1"/>
    <property type="molecule type" value="Genomic_DNA"/>
</dbReference>